<feature type="compositionally biased region" description="Basic and acidic residues" evidence="1">
    <location>
        <begin position="55"/>
        <end position="69"/>
    </location>
</feature>
<evidence type="ECO:0000256" key="1">
    <source>
        <dbReference type="SAM" id="MobiDB-lite"/>
    </source>
</evidence>
<feature type="region of interest" description="Disordered" evidence="1">
    <location>
        <begin position="1"/>
        <end position="94"/>
    </location>
</feature>
<feature type="compositionally biased region" description="Basic and acidic residues" evidence="1">
    <location>
        <begin position="80"/>
        <end position="90"/>
    </location>
</feature>
<sequence>MPSTERRGCQNASRQHGAKKNQPHTERKRSWQPISKQAVAELAEVPWRTGCSKQAMREREREKQTDKLAEAGQVADGESGEEKDAARPQRDPCSSLALTGSIRLRMPFLPPREYSALTVG</sequence>
<keyword evidence="3" id="KW-1185">Reference proteome</keyword>
<organism evidence="2 3">
    <name type="scientific">Mauremys mutica</name>
    <name type="common">yellowpond turtle</name>
    <dbReference type="NCBI Taxonomy" id="74926"/>
    <lineage>
        <taxon>Eukaryota</taxon>
        <taxon>Metazoa</taxon>
        <taxon>Chordata</taxon>
        <taxon>Craniata</taxon>
        <taxon>Vertebrata</taxon>
        <taxon>Euteleostomi</taxon>
        <taxon>Archelosauria</taxon>
        <taxon>Testudinata</taxon>
        <taxon>Testudines</taxon>
        <taxon>Cryptodira</taxon>
        <taxon>Durocryptodira</taxon>
        <taxon>Testudinoidea</taxon>
        <taxon>Geoemydidae</taxon>
        <taxon>Geoemydinae</taxon>
        <taxon>Mauremys</taxon>
    </lineage>
</organism>
<accession>A0A9D3XIS2</accession>
<protein>
    <submittedName>
        <fullName evidence="2">Uncharacterized protein</fullName>
    </submittedName>
</protein>
<dbReference type="EMBL" id="JAHDVG010000468">
    <property type="protein sequence ID" value="KAH1181354.1"/>
    <property type="molecule type" value="Genomic_DNA"/>
</dbReference>
<dbReference type="AlphaFoldDB" id="A0A9D3XIS2"/>
<gene>
    <name evidence="2" type="ORF">KIL84_005080</name>
</gene>
<evidence type="ECO:0000313" key="3">
    <source>
        <dbReference type="Proteomes" id="UP000827986"/>
    </source>
</evidence>
<dbReference type="Proteomes" id="UP000827986">
    <property type="component" value="Unassembled WGS sequence"/>
</dbReference>
<reference evidence="2" key="1">
    <citation type="submission" date="2021-09" db="EMBL/GenBank/DDBJ databases">
        <title>The genome of Mauremys mutica provides insights into the evolution of semi-aquatic lifestyle.</title>
        <authorList>
            <person name="Gong S."/>
            <person name="Gao Y."/>
        </authorList>
    </citation>
    <scope>NUCLEOTIDE SEQUENCE</scope>
    <source>
        <strain evidence="2">MM-2020</strain>
        <tissue evidence="2">Muscle</tissue>
    </source>
</reference>
<evidence type="ECO:0000313" key="2">
    <source>
        <dbReference type="EMBL" id="KAH1181354.1"/>
    </source>
</evidence>
<comment type="caution">
    <text evidence="2">The sequence shown here is derived from an EMBL/GenBank/DDBJ whole genome shotgun (WGS) entry which is preliminary data.</text>
</comment>
<proteinExistence type="predicted"/>
<name>A0A9D3XIS2_9SAUR</name>